<dbReference type="Proteomes" id="UP000797356">
    <property type="component" value="Chromosome 2"/>
</dbReference>
<keyword evidence="3" id="KW-1185">Reference proteome</keyword>
<reference evidence="2" key="2">
    <citation type="submission" date="2019-07" db="EMBL/GenBank/DDBJ databases">
        <authorList>
            <person name="Yang Y."/>
            <person name="Bocs S."/>
            <person name="Baudouin L."/>
        </authorList>
    </citation>
    <scope>NUCLEOTIDE SEQUENCE</scope>
    <source>
        <tissue evidence="2">Spear leaf of Hainan Tall coconut</tissue>
    </source>
</reference>
<name>A0A8K0HXN6_COCNU</name>
<feature type="region of interest" description="Disordered" evidence="1">
    <location>
        <begin position="1"/>
        <end position="29"/>
    </location>
</feature>
<dbReference type="AlphaFoldDB" id="A0A8K0HXN6"/>
<sequence length="143" mass="15735">MMSTRDEGDGMPGETMEDDEKDNNGALNAEVAQTIHWGRSTIDPKLAEAMPAPLHNSLSSTYEVDLPQSDRPMNQSDPKTLRRMAKKRKTSMTAALKRAQTEAVLTQPMVGGSSRAAIALRKEKASEKDVIPLWFVAPRETVP</sequence>
<accession>A0A8K0HXN6</accession>
<proteinExistence type="predicted"/>
<dbReference type="EMBL" id="CM017873">
    <property type="protein sequence ID" value="KAG1330158.1"/>
    <property type="molecule type" value="Genomic_DNA"/>
</dbReference>
<gene>
    <name evidence="2" type="ORF">COCNU_02G001260</name>
</gene>
<organism evidence="2 3">
    <name type="scientific">Cocos nucifera</name>
    <name type="common">Coconut palm</name>
    <dbReference type="NCBI Taxonomy" id="13894"/>
    <lineage>
        <taxon>Eukaryota</taxon>
        <taxon>Viridiplantae</taxon>
        <taxon>Streptophyta</taxon>
        <taxon>Embryophyta</taxon>
        <taxon>Tracheophyta</taxon>
        <taxon>Spermatophyta</taxon>
        <taxon>Magnoliopsida</taxon>
        <taxon>Liliopsida</taxon>
        <taxon>Arecaceae</taxon>
        <taxon>Arecoideae</taxon>
        <taxon>Cocoseae</taxon>
        <taxon>Attaleinae</taxon>
        <taxon>Cocos</taxon>
    </lineage>
</organism>
<comment type="caution">
    <text evidence="2">The sequence shown here is derived from an EMBL/GenBank/DDBJ whole genome shotgun (WGS) entry which is preliminary data.</text>
</comment>
<reference evidence="2" key="1">
    <citation type="journal article" date="2017" name="Gigascience">
        <title>The genome draft of coconut (Cocos nucifera).</title>
        <authorList>
            <person name="Xiao Y."/>
            <person name="Xu P."/>
            <person name="Fan H."/>
            <person name="Baudouin L."/>
            <person name="Xia W."/>
            <person name="Bocs S."/>
            <person name="Xu J."/>
            <person name="Li Q."/>
            <person name="Guo A."/>
            <person name="Zhou L."/>
            <person name="Li J."/>
            <person name="Wu Y."/>
            <person name="Ma Z."/>
            <person name="Armero A."/>
            <person name="Issali A.E."/>
            <person name="Liu N."/>
            <person name="Peng M."/>
            <person name="Yang Y."/>
        </authorList>
    </citation>
    <scope>NUCLEOTIDE SEQUENCE</scope>
    <source>
        <tissue evidence="2">Spear leaf of Hainan Tall coconut</tissue>
    </source>
</reference>
<evidence type="ECO:0000256" key="1">
    <source>
        <dbReference type="SAM" id="MobiDB-lite"/>
    </source>
</evidence>
<feature type="compositionally biased region" description="Basic residues" evidence="1">
    <location>
        <begin position="81"/>
        <end position="90"/>
    </location>
</feature>
<protein>
    <submittedName>
        <fullName evidence="2">Uncharacterized protein</fullName>
    </submittedName>
</protein>
<evidence type="ECO:0000313" key="2">
    <source>
        <dbReference type="EMBL" id="KAG1330158.1"/>
    </source>
</evidence>
<feature type="region of interest" description="Disordered" evidence="1">
    <location>
        <begin position="48"/>
        <end position="91"/>
    </location>
</feature>
<evidence type="ECO:0000313" key="3">
    <source>
        <dbReference type="Proteomes" id="UP000797356"/>
    </source>
</evidence>